<feature type="domain" description="Aminotransferase class I/classII large" evidence="7">
    <location>
        <begin position="30"/>
        <end position="365"/>
    </location>
</feature>
<dbReference type="EC" id="2.6.1.-" evidence="6"/>
<keyword evidence="3 6" id="KW-0032">Aminotransferase</keyword>
<dbReference type="InterPro" id="IPR015421">
    <property type="entry name" value="PyrdxlP-dep_Trfase_major"/>
</dbReference>
<protein>
    <recommendedName>
        <fullName evidence="6">Aminotransferase</fullName>
        <ecNumber evidence="6">2.6.1.-</ecNumber>
    </recommendedName>
</protein>
<dbReference type="Proteomes" id="UP000008631">
    <property type="component" value="Chromosome"/>
</dbReference>
<accession>E8R434</accession>
<name>E8R434_ISOPI</name>
<evidence type="ECO:0000256" key="6">
    <source>
        <dbReference type="RuleBase" id="RU000481"/>
    </source>
</evidence>
<dbReference type="PANTHER" id="PTHR46383">
    <property type="entry name" value="ASPARTATE AMINOTRANSFERASE"/>
    <property type="match status" value="1"/>
</dbReference>
<evidence type="ECO:0000256" key="4">
    <source>
        <dbReference type="ARBA" id="ARBA00022679"/>
    </source>
</evidence>
<dbReference type="EMBL" id="CP002353">
    <property type="protein sequence ID" value="ADV61621.1"/>
    <property type="molecule type" value="Genomic_DNA"/>
</dbReference>
<dbReference type="InterPro" id="IPR050596">
    <property type="entry name" value="AspAT/PAT-like"/>
</dbReference>
<evidence type="ECO:0000256" key="3">
    <source>
        <dbReference type="ARBA" id="ARBA00022576"/>
    </source>
</evidence>
<keyword evidence="4 6" id="KW-0808">Transferase</keyword>
<sequence length="371" mass="40524">MVGRWIASRMSRIEASGIRKAFELAQGLADPIDLSIGLPDFDAPEEAKEAAIRAVREGHSRYTLTQGLPELRERLREEVRTRLGQPERELMVTSGSAGGLTLALCATVEPGDEVIIPDPYFVMYVNLVHLAGGTPIFVDTYPDFRLDPDRIQAALTPRTKCLILNSPNNPTGVVAGAEELRAIVDRCRKAGVLVLSDEVYRSFCFDGPCVSPAEFDPNVLVIDGFSKSHGMTGWRLGFAHGPAALIAEMAKLQQFTFICAPSLVQHAGLAALEADLSAHLATSKARRDRVVAALSHDYELTPPGGAFYAFPKIPSRFASATEFAAEAVRHRLLIIPGSVFSRRDTHFRLSHAVPTERLERGLEVLRCLARA</sequence>
<evidence type="ECO:0000313" key="8">
    <source>
        <dbReference type="EMBL" id="ADV61621.1"/>
    </source>
</evidence>
<reference evidence="8 9" key="2">
    <citation type="journal article" date="2011" name="Stand. Genomic Sci.">
        <title>Complete genome sequence of Isosphaera pallida type strain (IS1B).</title>
        <authorList>
            <consortium name="US DOE Joint Genome Institute (JGI-PGF)"/>
            <person name="Goker M."/>
            <person name="Cleland D."/>
            <person name="Saunders E."/>
            <person name="Lapidus A."/>
            <person name="Nolan M."/>
            <person name="Lucas S."/>
            <person name="Hammon N."/>
            <person name="Deshpande S."/>
            <person name="Cheng J.F."/>
            <person name="Tapia R."/>
            <person name="Han C."/>
            <person name="Goodwin L."/>
            <person name="Pitluck S."/>
            <person name="Liolios K."/>
            <person name="Pagani I."/>
            <person name="Ivanova N."/>
            <person name="Mavromatis K."/>
            <person name="Pati A."/>
            <person name="Chen A."/>
            <person name="Palaniappan K."/>
            <person name="Land M."/>
            <person name="Hauser L."/>
            <person name="Chang Y.J."/>
            <person name="Jeffries C.D."/>
            <person name="Detter J.C."/>
            <person name="Beck B."/>
            <person name="Woyke T."/>
            <person name="Bristow J."/>
            <person name="Eisen J.A."/>
            <person name="Markowitz V."/>
            <person name="Hugenholtz P."/>
            <person name="Kyrpides N.C."/>
            <person name="Klenk H.P."/>
        </authorList>
    </citation>
    <scope>NUCLEOTIDE SEQUENCE [LARGE SCALE GENOMIC DNA]</scope>
    <source>
        <strain evidence="9">ATCC 43644 / DSM 9630 / IS1B</strain>
    </source>
</reference>
<comment type="similarity">
    <text evidence="2 6">Belongs to the class-I pyridoxal-phosphate-dependent aminotransferase family.</text>
</comment>
<dbReference type="GO" id="GO:0006520">
    <property type="term" value="P:amino acid metabolic process"/>
    <property type="evidence" value="ECO:0007669"/>
    <property type="project" value="InterPro"/>
</dbReference>
<dbReference type="PANTHER" id="PTHR46383:SF1">
    <property type="entry name" value="ASPARTATE AMINOTRANSFERASE"/>
    <property type="match status" value="1"/>
</dbReference>
<dbReference type="Gene3D" id="3.40.640.10">
    <property type="entry name" value="Type I PLP-dependent aspartate aminotransferase-like (Major domain)"/>
    <property type="match status" value="1"/>
</dbReference>
<dbReference type="RefSeq" id="WP_013563910.1">
    <property type="nucleotide sequence ID" value="NC_014962.1"/>
</dbReference>
<dbReference type="Pfam" id="PF00155">
    <property type="entry name" value="Aminotran_1_2"/>
    <property type="match status" value="1"/>
</dbReference>
<dbReference type="InterPro" id="IPR004838">
    <property type="entry name" value="NHTrfase_class1_PyrdxlP-BS"/>
</dbReference>
<comment type="cofactor">
    <cofactor evidence="1 6">
        <name>pyridoxal 5'-phosphate</name>
        <dbReference type="ChEBI" id="CHEBI:597326"/>
    </cofactor>
</comment>
<organism evidence="8 9">
    <name type="scientific">Isosphaera pallida (strain ATCC 43644 / DSM 9630 / IS1B)</name>
    <dbReference type="NCBI Taxonomy" id="575540"/>
    <lineage>
        <taxon>Bacteria</taxon>
        <taxon>Pseudomonadati</taxon>
        <taxon>Planctomycetota</taxon>
        <taxon>Planctomycetia</taxon>
        <taxon>Isosphaerales</taxon>
        <taxon>Isosphaeraceae</taxon>
        <taxon>Isosphaera</taxon>
    </lineage>
</organism>
<dbReference type="GO" id="GO:0030170">
    <property type="term" value="F:pyridoxal phosphate binding"/>
    <property type="evidence" value="ECO:0007669"/>
    <property type="project" value="InterPro"/>
</dbReference>
<evidence type="ECO:0000256" key="2">
    <source>
        <dbReference type="ARBA" id="ARBA00007441"/>
    </source>
</evidence>
<evidence type="ECO:0000259" key="7">
    <source>
        <dbReference type="Pfam" id="PF00155"/>
    </source>
</evidence>
<dbReference type="HOGENOM" id="CLU_017584_4_3_0"/>
<dbReference type="SUPFAM" id="SSF53383">
    <property type="entry name" value="PLP-dependent transferases"/>
    <property type="match status" value="1"/>
</dbReference>
<reference key="1">
    <citation type="submission" date="2010-11" db="EMBL/GenBank/DDBJ databases">
        <title>The complete sequence of chromosome of Isophaera pallida ATCC 43644.</title>
        <authorList>
            <consortium name="US DOE Joint Genome Institute (JGI-PGF)"/>
            <person name="Lucas S."/>
            <person name="Copeland A."/>
            <person name="Lapidus A."/>
            <person name="Bruce D."/>
            <person name="Goodwin L."/>
            <person name="Pitluck S."/>
            <person name="Kyrpides N."/>
            <person name="Mavromatis K."/>
            <person name="Pagani I."/>
            <person name="Ivanova N."/>
            <person name="Saunders E."/>
            <person name="Brettin T."/>
            <person name="Detter J.C."/>
            <person name="Han C."/>
            <person name="Tapia R."/>
            <person name="Land M."/>
            <person name="Hauser L."/>
            <person name="Markowitz V."/>
            <person name="Cheng J.-F."/>
            <person name="Hugenholtz P."/>
            <person name="Woyke T."/>
            <person name="Wu D."/>
            <person name="Eisen J.A."/>
        </authorList>
    </citation>
    <scope>NUCLEOTIDE SEQUENCE</scope>
    <source>
        <strain>ATCC 43644</strain>
    </source>
</reference>
<dbReference type="CDD" id="cd00609">
    <property type="entry name" value="AAT_like"/>
    <property type="match status" value="1"/>
</dbReference>
<dbReference type="AlphaFoldDB" id="E8R434"/>
<keyword evidence="9" id="KW-1185">Reference proteome</keyword>
<dbReference type="OrthoDB" id="231967at2"/>
<evidence type="ECO:0000256" key="1">
    <source>
        <dbReference type="ARBA" id="ARBA00001933"/>
    </source>
</evidence>
<dbReference type="KEGG" id="ipa:Isop_1032"/>
<dbReference type="STRING" id="575540.Isop_1032"/>
<proteinExistence type="inferred from homology"/>
<dbReference type="eggNOG" id="COG0436">
    <property type="taxonomic scope" value="Bacteria"/>
</dbReference>
<evidence type="ECO:0000256" key="5">
    <source>
        <dbReference type="ARBA" id="ARBA00022898"/>
    </source>
</evidence>
<evidence type="ECO:0000313" key="9">
    <source>
        <dbReference type="Proteomes" id="UP000008631"/>
    </source>
</evidence>
<dbReference type="FunCoup" id="E8R434">
    <property type="interactions" value="291"/>
</dbReference>
<dbReference type="InParanoid" id="E8R434"/>
<dbReference type="InterPro" id="IPR004839">
    <property type="entry name" value="Aminotransferase_I/II_large"/>
</dbReference>
<dbReference type="PROSITE" id="PS00105">
    <property type="entry name" value="AA_TRANSFER_CLASS_1"/>
    <property type="match status" value="1"/>
</dbReference>
<dbReference type="InterPro" id="IPR015424">
    <property type="entry name" value="PyrdxlP-dep_Trfase"/>
</dbReference>
<gene>
    <name evidence="8" type="ordered locus">Isop_1032</name>
</gene>
<keyword evidence="5" id="KW-0663">Pyridoxal phosphate</keyword>
<dbReference type="GO" id="GO:0008483">
    <property type="term" value="F:transaminase activity"/>
    <property type="evidence" value="ECO:0007669"/>
    <property type="project" value="UniProtKB-KW"/>
</dbReference>